<dbReference type="AlphaFoldDB" id="A0A6I4YP38"/>
<dbReference type="Proteomes" id="UP000430519">
    <property type="component" value="Unassembled WGS sequence"/>
</dbReference>
<name>A0A6I4YP38_9DEIO</name>
<organism evidence="1 2">
    <name type="scientific">Deinococcus xianganensis</name>
    <dbReference type="NCBI Taxonomy" id="1507289"/>
    <lineage>
        <taxon>Bacteria</taxon>
        <taxon>Thermotogati</taxon>
        <taxon>Deinococcota</taxon>
        <taxon>Deinococci</taxon>
        <taxon>Deinococcales</taxon>
        <taxon>Deinococcaceae</taxon>
        <taxon>Deinococcus</taxon>
    </lineage>
</organism>
<proteinExistence type="predicted"/>
<accession>A0A6I4YP38</accession>
<keyword evidence="2" id="KW-1185">Reference proteome</keyword>
<comment type="caution">
    <text evidence="1">The sequence shown here is derived from an EMBL/GenBank/DDBJ whole genome shotgun (WGS) entry which is preliminary data.</text>
</comment>
<dbReference type="EMBL" id="WVHK01000142">
    <property type="protein sequence ID" value="MXV21871.1"/>
    <property type="molecule type" value="Genomic_DNA"/>
</dbReference>
<dbReference type="RefSeq" id="WP_237427707.1">
    <property type="nucleotide sequence ID" value="NZ_WVHK01000142.1"/>
</dbReference>
<evidence type="ECO:0000313" key="1">
    <source>
        <dbReference type="EMBL" id="MXV21871.1"/>
    </source>
</evidence>
<gene>
    <name evidence="1" type="ORF">GLX28_19805</name>
</gene>
<evidence type="ECO:0000313" key="2">
    <source>
        <dbReference type="Proteomes" id="UP000430519"/>
    </source>
</evidence>
<sequence length="182" mass="20071">MGGPRANYLLVEDGELRVHSDREGGSSLPELILQGEAGVLPWLRSCAERGGFLHDAGYAAGALLVQVDARVLVVGMTRWEAWHLDPDPFGAFLAFREVLEVGRMRRVFVELVEGQWPGWRVVVASPAAFGVQECVQTDVSRIPILPVRVETLKGWTDESVRAGLRAVLAQVMPAAAFRRVKW</sequence>
<reference evidence="1 2" key="1">
    <citation type="submission" date="2019-11" db="EMBL/GenBank/DDBJ databases">
        <title>Genome sequence of Deinococcus xianganensis Y35, AI-2 producing algicidal bacterium, isolated from lake water.</title>
        <authorList>
            <person name="Li Y."/>
        </authorList>
    </citation>
    <scope>NUCLEOTIDE SEQUENCE [LARGE SCALE GENOMIC DNA]</scope>
    <source>
        <strain evidence="1 2">Y35</strain>
    </source>
</reference>
<protein>
    <submittedName>
        <fullName evidence="1">Uncharacterized protein</fullName>
    </submittedName>
</protein>